<proteinExistence type="predicted"/>
<comment type="caution">
    <text evidence="1">The sequence shown here is derived from an EMBL/GenBank/DDBJ whole genome shotgun (WGS) entry which is preliminary data.</text>
</comment>
<dbReference type="EMBL" id="MTKT01005739">
    <property type="protein sequence ID" value="OWM64763.1"/>
    <property type="molecule type" value="Genomic_DNA"/>
</dbReference>
<dbReference type="EMBL" id="PGOL01002040">
    <property type="protein sequence ID" value="PKI51199.1"/>
    <property type="molecule type" value="Genomic_DNA"/>
</dbReference>
<evidence type="ECO:0000313" key="1">
    <source>
        <dbReference type="EMBL" id="OWM64763.1"/>
    </source>
</evidence>
<reference evidence="3" key="1">
    <citation type="journal article" date="2017" name="Plant J.">
        <title>The pomegranate (Punica granatum L.) genome and the genomics of punicalagin biosynthesis.</title>
        <authorList>
            <person name="Qin G."/>
            <person name="Xu C."/>
            <person name="Ming R."/>
            <person name="Tang H."/>
            <person name="Guyot R."/>
            <person name="Kramer E.M."/>
            <person name="Hu Y."/>
            <person name="Yi X."/>
            <person name="Qi Y."/>
            <person name="Xu X."/>
            <person name="Gao Z."/>
            <person name="Pan H."/>
            <person name="Jian J."/>
            <person name="Tian Y."/>
            <person name="Yue Z."/>
            <person name="Xu Y."/>
        </authorList>
    </citation>
    <scope>NUCLEOTIDE SEQUENCE [LARGE SCALE GENOMIC DNA]</scope>
    <source>
        <strain evidence="3">cv. Dabenzi</strain>
    </source>
</reference>
<protein>
    <submittedName>
        <fullName evidence="1">Uncharacterized protein</fullName>
    </submittedName>
</protein>
<evidence type="ECO:0000313" key="2">
    <source>
        <dbReference type="EMBL" id="PKI51199.1"/>
    </source>
</evidence>
<gene>
    <name evidence="1" type="ORF">CDL15_Pgr028480</name>
    <name evidence="2" type="ORF">CRG98_028406</name>
</gene>
<reference evidence="1" key="2">
    <citation type="submission" date="2017-06" db="EMBL/GenBank/DDBJ databases">
        <title>The pomegranate genome and the genomics of punicalagin biosynthesis.</title>
        <authorList>
            <person name="Xu C."/>
        </authorList>
    </citation>
    <scope>NUCLEOTIDE SEQUENCE [LARGE SCALE GENOMIC DNA]</scope>
    <source>
        <tissue evidence="1">Fresh leaf</tissue>
    </source>
</reference>
<dbReference type="Proteomes" id="UP000233551">
    <property type="component" value="Unassembled WGS sequence"/>
</dbReference>
<dbReference type="Proteomes" id="UP000197138">
    <property type="component" value="Unassembled WGS sequence"/>
</dbReference>
<keyword evidence="4" id="KW-1185">Reference proteome</keyword>
<reference evidence="2 4" key="3">
    <citation type="submission" date="2017-11" db="EMBL/GenBank/DDBJ databases">
        <title>De-novo sequencing of pomegranate (Punica granatum L.) genome.</title>
        <authorList>
            <person name="Akparov Z."/>
            <person name="Amiraslanov A."/>
            <person name="Hajiyeva S."/>
            <person name="Abbasov M."/>
            <person name="Kaur K."/>
            <person name="Hamwieh A."/>
            <person name="Solovyev V."/>
            <person name="Salamov A."/>
            <person name="Braich B."/>
            <person name="Kosarev P."/>
            <person name="Mahmoud A."/>
            <person name="Hajiyev E."/>
            <person name="Babayeva S."/>
            <person name="Izzatullayeva V."/>
            <person name="Mammadov A."/>
            <person name="Mammadov A."/>
            <person name="Sharifova S."/>
            <person name="Ojaghi J."/>
            <person name="Eynullazada K."/>
            <person name="Bayramov B."/>
            <person name="Abdulazimova A."/>
            <person name="Shahmuradov I."/>
        </authorList>
    </citation>
    <scope>NUCLEOTIDE SEQUENCE [LARGE SCALE GENOMIC DNA]</scope>
    <source>
        <strain evidence="2">AG2017</strain>
        <strain evidence="4">cv. AG2017</strain>
        <tissue evidence="2">Leaf</tissue>
    </source>
</reference>
<sequence length="76" mass="8333">MATPTVRLSSHCLVPFSKDPLRIFWPLPYPFLVQYPPGGKKDAPTVTVKMKPTMLKSSLMRLLSSSLLTVSALAAC</sequence>
<accession>A0A218VWQ4</accession>
<evidence type="ECO:0000313" key="3">
    <source>
        <dbReference type="Proteomes" id="UP000197138"/>
    </source>
</evidence>
<dbReference type="AlphaFoldDB" id="A0A218VWQ4"/>
<organism evidence="1 3">
    <name type="scientific">Punica granatum</name>
    <name type="common">Pomegranate</name>
    <dbReference type="NCBI Taxonomy" id="22663"/>
    <lineage>
        <taxon>Eukaryota</taxon>
        <taxon>Viridiplantae</taxon>
        <taxon>Streptophyta</taxon>
        <taxon>Embryophyta</taxon>
        <taxon>Tracheophyta</taxon>
        <taxon>Spermatophyta</taxon>
        <taxon>Magnoliopsida</taxon>
        <taxon>eudicotyledons</taxon>
        <taxon>Gunneridae</taxon>
        <taxon>Pentapetalae</taxon>
        <taxon>rosids</taxon>
        <taxon>malvids</taxon>
        <taxon>Myrtales</taxon>
        <taxon>Lythraceae</taxon>
        <taxon>Punica</taxon>
    </lineage>
</organism>
<evidence type="ECO:0000313" key="4">
    <source>
        <dbReference type="Proteomes" id="UP000233551"/>
    </source>
</evidence>
<name>A0A218VWQ4_PUNGR</name>